<accession>A0AC35U4L5</accession>
<organism evidence="1 2">
    <name type="scientific">Rhabditophanes sp. KR3021</name>
    <dbReference type="NCBI Taxonomy" id="114890"/>
    <lineage>
        <taxon>Eukaryota</taxon>
        <taxon>Metazoa</taxon>
        <taxon>Ecdysozoa</taxon>
        <taxon>Nematoda</taxon>
        <taxon>Chromadorea</taxon>
        <taxon>Rhabditida</taxon>
        <taxon>Tylenchina</taxon>
        <taxon>Panagrolaimomorpha</taxon>
        <taxon>Strongyloidoidea</taxon>
        <taxon>Alloionematidae</taxon>
        <taxon>Rhabditophanes</taxon>
    </lineage>
</organism>
<evidence type="ECO:0000313" key="1">
    <source>
        <dbReference type="Proteomes" id="UP000095286"/>
    </source>
</evidence>
<sequence length="205" mass="24352">MGAYMSHVLDQILKTFKYTHENGMLLIEKNMIDVCKNIFKINVVENSETTNEDQKREKLRNGEETIQEALDNIRAQDAETRKFNEMKARQNDKSNLYVNPERINQNMESVEITQERSNEEETRRNIEISERANSARQEEFANRRRDELKARLDAHADRYESTQYQSSYRRRYQESSRQSSRNEQLNESQSVIIPCTSFKINKQLC</sequence>
<dbReference type="Proteomes" id="UP000095286">
    <property type="component" value="Unplaced"/>
</dbReference>
<evidence type="ECO:0000313" key="2">
    <source>
        <dbReference type="WBParaSite" id="RSKR_0000802300.1"/>
    </source>
</evidence>
<proteinExistence type="predicted"/>
<dbReference type="WBParaSite" id="RSKR_0000802300.1">
    <property type="protein sequence ID" value="RSKR_0000802300.1"/>
    <property type="gene ID" value="RSKR_0000802300"/>
</dbReference>
<name>A0AC35U4L5_9BILA</name>
<protein>
    <submittedName>
        <fullName evidence="2">Uncharacterized protein</fullName>
    </submittedName>
</protein>
<reference evidence="2" key="1">
    <citation type="submission" date="2016-11" db="UniProtKB">
        <authorList>
            <consortium name="WormBaseParasite"/>
        </authorList>
    </citation>
    <scope>IDENTIFICATION</scope>
    <source>
        <strain evidence="2">KR3021</strain>
    </source>
</reference>